<protein>
    <submittedName>
        <fullName evidence="7">Gustatory and pheromone receptor 32a</fullName>
    </submittedName>
</protein>
<keyword evidence="4 6" id="KW-1133">Transmembrane helix</keyword>
<reference evidence="7" key="1">
    <citation type="submission" date="2021-07" db="EMBL/GenBank/DDBJ databases">
        <authorList>
            <person name="Catto M.A."/>
            <person name="Jacobson A."/>
            <person name="Kennedy G."/>
            <person name="Labadie P."/>
            <person name="Hunt B.G."/>
            <person name="Srinivasan R."/>
        </authorList>
    </citation>
    <scope>NUCLEOTIDE SEQUENCE</scope>
    <source>
        <strain evidence="7">PL_HMW_Pooled</strain>
        <tissue evidence="7">Head</tissue>
    </source>
</reference>
<evidence type="ECO:0000313" key="8">
    <source>
        <dbReference type="Proteomes" id="UP001219518"/>
    </source>
</evidence>
<feature type="transmembrane region" description="Helical" evidence="6">
    <location>
        <begin position="30"/>
        <end position="49"/>
    </location>
</feature>
<keyword evidence="5 6" id="KW-0472">Membrane</keyword>
<evidence type="ECO:0000256" key="6">
    <source>
        <dbReference type="SAM" id="Phobius"/>
    </source>
</evidence>
<organism evidence="7 8">
    <name type="scientific">Frankliniella fusca</name>
    <dbReference type="NCBI Taxonomy" id="407009"/>
    <lineage>
        <taxon>Eukaryota</taxon>
        <taxon>Metazoa</taxon>
        <taxon>Ecdysozoa</taxon>
        <taxon>Arthropoda</taxon>
        <taxon>Hexapoda</taxon>
        <taxon>Insecta</taxon>
        <taxon>Pterygota</taxon>
        <taxon>Neoptera</taxon>
        <taxon>Paraneoptera</taxon>
        <taxon>Thysanoptera</taxon>
        <taxon>Terebrantia</taxon>
        <taxon>Thripoidea</taxon>
        <taxon>Thripidae</taxon>
        <taxon>Frankliniella</taxon>
    </lineage>
</organism>
<comment type="caution">
    <text evidence="7">The sequence shown here is derived from an EMBL/GenBank/DDBJ whole genome shotgun (WGS) entry which is preliminary data.</text>
</comment>
<evidence type="ECO:0000313" key="7">
    <source>
        <dbReference type="EMBL" id="KAK3922543.1"/>
    </source>
</evidence>
<dbReference type="EMBL" id="JAHWGI010001093">
    <property type="protein sequence ID" value="KAK3922543.1"/>
    <property type="molecule type" value="Genomic_DNA"/>
</dbReference>
<evidence type="ECO:0000256" key="5">
    <source>
        <dbReference type="ARBA" id="ARBA00023136"/>
    </source>
</evidence>
<accession>A0AAE1HJV3</accession>
<dbReference type="Proteomes" id="UP001219518">
    <property type="component" value="Unassembled WGS sequence"/>
</dbReference>
<dbReference type="GO" id="GO:0005886">
    <property type="term" value="C:plasma membrane"/>
    <property type="evidence" value="ECO:0007669"/>
    <property type="project" value="UniProtKB-SubCell"/>
</dbReference>
<keyword evidence="3 6" id="KW-0812">Transmembrane</keyword>
<dbReference type="Pfam" id="PF08395">
    <property type="entry name" value="7tm_7"/>
    <property type="match status" value="1"/>
</dbReference>
<evidence type="ECO:0000256" key="1">
    <source>
        <dbReference type="ARBA" id="ARBA00004651"/>
    </source>
</evidence>
<dbReference type="GO" id="GO:0050909">
    <property type="term" value="P:sensory perception of taste"/>
    <property type="evidence" value="ECO:0007669"/>
    <property type="project" value="InterPro"/>
</dbReference>
<comment type="subcellular location">
    <subcellularLocation>
        <location evidence="1">Cell membrane</location>
        <topology evidence="1">Multi-pass membrane protein</topology>
    </subcellularLocation>
</comment>
<sequence length="53" mass="6153">MVGFLHQIQMQEIRFGAFNLNYFDLRTMNAVLASVFSYLVVLAQFSLILKNHC</sequence>
<dbReference type="InterPro" id="IPR013604">
    <property type="entry name" value="7TM_chemorcpt"/>
</dbReference>
<keyword evidence="7" id="KW-0675">Receptor</keyword>
<gene>
    <name evidence="7" type="ORF">KUF71_012000</name>
</gene>
<dbReference type="AlphaFoldDB" id="A0AAE1HJV3"/>
<evidence type="ECO:0000256" key="4">
    <source>
        <dbReference type="ARBA" id="ARBA00022989"/>
    </source>
</evidence>
<name>A0AAE1HJV3_9NEOP</name>
<reference evidence="7" key="2">
    <citation type="journal article" date="2023" name="BMC Genomics">
        <title>Pest status, molecular evolution, and epigenetic factors derived from the genome assembly of Frankliniella fusca, a thysanopteran phytovirus vector.</title>
        <authorList>
            <person name="Catto M.A."/>
            <person name="Labadie P.E."/>
            <person name="Jacobson A.L."/>
            <person name="Kennedy G.G."/>
            <person name="Srinivasan R."/>
            <person name="Hunt B.G."/>
        </authorList>
    </citation>
    <scope>NUCLEOTIDE SEQUENCE</scope>
    <source>
        <strain evidence="7">PL_HMW_Pooled</strain>
    </source>
</reference>
<evidence type="ECO:0000256" key="2">
    <source>
        <dbReference type="ARBA" id="ARBA00022475"/>
    </source>
</evidence>
<evidence type="ECO:0000256" key="3">
    <source>
        <dbReference type="ARBA" id="ARBA00022692"/>
    </source>
</evidence>
<proteinExistence type="predicted"/>
<keyword evidence="8" id="KW-1185">Reference proteome</keyword>
<keyword evidence="2" id="KW-1003">Cell membrane</keyword>